<feature type="compositionally biased region" description="Basic residues" evidence="1">
    <location>
        <begin position="42"/>
        <end position="51"/>
    </location>
</feature>
<evidence type="ECO:0000313" key="2">
    <source>
        <dbReference type="EMBL" id="KKM93580.1"/>
    </source>
</evidence>
<feature type="region of interest" description="Disordered" evidence="1">
    <location>
        <begin position="1"/>
        <end position="58"/>
    </location>
</feature>
<feature type="compositionally biased region" description="Basic and acidic residues" evidence="1">
    <location>
        <begin position="23"/>
        <end position="36"/>
    </location>
</feature>
<reference evidence="2" key="1">
    <citation type="journal article" date="2015" name="Nature">
        <title>Complex archaea that bridge the gap between prokaryotes and eukaryotes.</title>
        <authorList>
            <person name="Spang A."/>
            <person name="Saw J.H."/>
            <person name="Jorgensen S.L."/>
            <person name="Zaremba-Niedzwiedzka K."/>
            <person name="Martijn J."/>
            <person name="Lind A.E."/>
            <person name="van Eijk R."/>
            <person name="Schleper C."/>
            <person name="Guy L."/>
            <person name="Ettema T.J."/>
        </authorList>
    </citation>
    <scope>NUCLEOTIDE SEQUENCE</scope>
</reference>
<sequence>MSEDIVPASAKPTGSGLTSSDDIDTRMKYKKIEKDPSTSGRAKVKVSRHQNKQREVKL</sequence>
<evidence type="ECO:0000256" key="1">
    <source>
        <dbReference type="SAM" id="MobiDB-lite"/>
    </source>
</evidence>
<gene>
    <name evidence="2" type="ORF">LCGC14_1207000</name>
</gene>
<organism evidence="2">
    <name type="scientific">marine sediment metagenome</name>
    <dbReference type="NCBI Taxonomy" id="412755"/>
    <lineage>
        <taxon>unclassified sequences</taxon>
        <taxon>metagenomes</taxon>
        <taxon>ecological metagenomes</taxon>
    </lineage>
</organism>
<comment type="caution">
    <text evidence="2">The sequence shown here is derived from an EMBL/GenBank/DDBJ whole genome shotgun (WGS) entry which is preliminary data.</text>
</comment>
<protein>
    <submittedName>
        <fullName evidence="2">Uncharacterized protein</fullName>
    </submittedName>
</protein>
<dbReference type="EMBL" id="LAZR01006247">
    <property type="protein sequence ID" value="KKM93580.1"/>
    <property type="molecule type" value="Genomic_DNA"/>
</dbReference>
<accession>A0A0F9NXH4</accession>
<dbReference type="AlphaFoldDB" id="A0A0F9NXH4"/>
<proteinExistence type="predicted"/>
<name>A0A0F9NXH4_9ZZZZ</name>